<reference evidence="2" key="1">
    <citation type="submission" date="2022-09" db="EMBL/GenBank/DDBJ databases">
        <authorList>
            <person name="Yuan C."/>
            <person name="Ke Z."/>
        </authorList>
    </citation>
    <scope>NUCLEOTIDE SEQUENCE</scope>
    <source>
        <strain evidence="2">LB-8</strain>
    </source>
</reference>
<dbReference type="RefSeq" id="WP_279296665.1">
    <property type="nucleotide sequence ID" value="NZ_JAOTIF010000004.1"/>
</dbReference>
<gene>
    <name evidence="2" type="ORF">OCK74_08865</name>
</gene>
<dbReference type="EMBL" id="JAOTIF010000004">
    <property type="protein sequence ID" value="MCU7549225.1"/>
    <property type="molecule type" value="Genomic_DNA"/>
</dbReference>
<comment type="caution">
    <text evidence="2">The sequence shown here is derived from an EMBL/GenBank/DDBJ whole genome shotgun (WGS) entry which is preliminary data.</text>
</comment>
<dbReference type="SUPFAM" id="SSF49299">
    <property type="entry name" value="PKD domain"/>
    <property type="match status" value="1"/>
</dbReference>
<name>A0A9X2XUP7_9BACT</name>
<dbReference type="Pfam" id="PF18911">
    <property type="entry name" value="PKD_4"/>
    <property type="match status" value="1"/>
</dbReference>
<dbReference type="Gene3D" id="2.60.40.10">
    <property type="entry name" value="Immunoglobulins"/>
    <property type="match status" value="1"/>
</dbReference>
<dbReference type="InterPro" id="IPR000601">
    <property type="entry name" value="PKD_dom"/>
</dbReference>
<evidence type="ECO:0000259" key="1">
    <source>
        <dbReference type="PROSITE" id="PS50093"/>
    </source>
</evidence>
<sequence>MSRICKCSSLEPYGVEFSPNSALLYVTDAQALNYSRYINNLLQYNVSLATADQIIQSKQIISSINYLDHFSNGALQLAPDGKIYMAKRTQNQLAAINYPNRIGAACGFVYDAVALGYGQCRFGLPPITPDISLNVNSFDFTGTCTGQQLQFEYKASTQINSVKWDFGDPLSGGNNTSTQFRTSHLFTKQGVYDVRLILFHACGSDTITKQIQAGTISVQLGKDTTLCGTDGYLLTPQTSGDNTYLWQNSSTGTTFLAKKSGLYWVEVKNKDNGCVKRDSIRLVMNAYPKFELGSDLHLCEGQTKTLTVNVPAATYLWNTGTTAQSQTISSGGDYWLGVTVNGCTQRDSIKAVYAPYPQISLGKDTILCDEKTLLLDGGNTGANYQWQDGSSGQTFLVKAKGAYNVTITKDGCSSSDTILVSYDHKPTFTLGSDLMLCSGQTALLRAIIQDSIGMQYRWQDGSEGKEFKAAGPGIYNLEVSNYCGSQKDSVIISKGVCQLYIPNAFTPNGDGHNDVFRAGFGEDITSYNIQVYNRWGTKVFESNEIRRGWDGTISGKLQPAGVYIWVIRYRSSGSLTEQVLKGNTVLIR</sequence>
<accession>A0A9X2XUP7</accession>
<feature type="domain" description="PKD" evidence="1">
    <location>
        <begin position="146"/>
        <end position="211"/>
    </location>
</feature>
<dbReference type="NCBIfam" id="TIGR04131">
    <property type="entry name" value="Bac_Flav_CTERM"/>
    <property type="match status" value="1"/>
</dbReference>
<reference evidence="2" key="2">
    <citation type="submission" date="2023-04" db="EMBL/GenBank/DDBJ databases">
        <title>Paracnuella aquatica gen. nov., sp. nov., a member of the family Chitinophagaceae isolated from a hot spring.</title>
        <authorList>
            <person name="Wang C."/>
        </authorList>
    </citation>
    <scope>NUCLEOTIDE SEQUENCE</scope>
    <source>
        <strain evidence="2">LB-8</strain>
    </source>
</reference>
<organism evidence="2 3">
    <name type="scientific">Paraflavisolibacter caeni</name>
    <dbReference type="NCBI Taxonomy" id="2982496"/>
    <lineage>
        <taxon>Bacteria</taxon>
        <taxon>Pseudomonadati</taxon>
        <taxon>Bacteroidota</taxon>
        <taxon>Chitinophagia</taxon>
        <taxon>Chitinophagales</taxon>
        <taxon>Chitinophagaceae</taxon>
        <taxon>Paraflavisolibacter</taxon>
    </lineage>
</organism>
<dbReference type="AlphaFoldDB" id="A0A9X2XUP7"/>
<protein>
    <submittedName>
        <fullName evidence="2">Gliding motility-associated C-terminal domain-containing protein</fullName>
    </submittedName>
</protein>
<dbReference type="PROSITE" id="PS50093">
    <property type="entry name" value="PKD"/>
    <property type="match status" value="1"/>
</dbReference>
<dbReference type="Pfam" id="PF13585">
    <property type="entry name" value="CHU_C"/>
    <property type="match status" value="1"/>
</dbReference>
<dbReference type="Proteomes" id="UP001155483">
    <property type="component" value="Unassembled WGS sequence"/>
</dbReference>
<dbReference type="InterPro" id="IPR013783">
    <property type="entry name" value="Ig-like_fold"/>
</dbReference>
<dbReference type="InterPro" id="IPR035986">
    <property type="entry name" value="PKD_dom_sf"/>
</dbReference>
<proteinExistence type="predicted"/>
<evidence type="ECO:0000313" key="2">
    <source>
        <dbReference type="EMBL" id="MCU7549225.1"/>
    </source>
</evidence>
<dbReference type="InterPro" id="IPR026341">
    <property type="entry name" value="T9SS_type_B"/>
</dbReference>
<dbReference type="CDD" id="cd00146">
    <property type="entry name" value="PKD"/>
    <property type="match status" value="1"/>
</dbReference>
<keyword evidence="3" id="KW-1185">Reference proteome</keyword>
<evidence type="ECO:0000313" key="3">
    <source>
        <dbReference type="Proteomes" id="UP001155483"/>
    </source>
</evidence>